<proteinExistence type="predicted"/>
<dbReference type="EMBL" id="JAIQCV010000005">
    <property type="protein sequence ID" value="KAH1097202.1"/>
    <property type="molecule type" value="Genomic_DNA"/>
</dbReference>
<keyword evidence="3" id="KW-1185">Reference proteome</keyword>
<reference evidence="2 3" key="1">
    <citation type="journal article" date="2021" name="Plant Biotechnol. J.">
        <title>Multi-omics assisted identification of the key and species-specific regulatory components of drought-tolerant mechanisms in Gossypium stocksii.</title>
        <authorList>
            <person name="Yu D."/>
            <person name="Ke L."/>
            <person name="Zhang D."/>
            <person name="Wu Y."/>
            <person name="Sun Y."/>
            <person name="Mei J."/>
            <person name="Sun J."/>
            <person name="Sun Y."/>
        </authorList>
    </citation>
    <scope>NUCLEOTIDE SEQUENCE [LARGE SCALE GENOMIC DNA]</scope>
    <source>
        <strain evidence="3">cv. E1</strain>
        <tissue evidence="2">Leaf</tissue>
    </source>
</reference>
<dbReference type="AlphaFoldDB" id="A0A9D3VTP1"/>
<feature type="compositionally biased region" description="Basic and acidic residues" evidence="1">
    <location>
        <begin position="37"/>
        <end position="48"/>
    </location>
</feature>
<protein>
    <submittedName>
        <fullName evidence="2">Uncharacterized protein</fullName>
    </submittedName>
</protein>
<sequence length="71" mass="8530">MDKKWMQEMSSVLQEIVLQNNMKESKYSLDIFSPTHSHHEAKEQRREEMEDSEDGEGEKEGYEMDFEEKDD</sequence>
<feature type="compositionally biased region" description="Acidic residues" evidence="1">
    <location>
        <begin position="49"/>
        <end position="71"/>
    </location>
</feature>
<dbReference type="Proteomes" id="UP000828251">
    <property type="component" value="Unassembled WGS sequence"/>
</dbReference>
<organism evidence="2 3">
    <name type="scientific">Gossypium stocksii</name>
    <dbReference type="NCBI Taxonomy" id="47602"/>
    <lineage>
        <taxon>Eukaryota</taxon>
        <taxon>Viridiplantae</taxon>
        <taxon>Streptophyta</taxon>
        <taxon>Embryophyta</taxon>
        <taxon>Tracheophyta</taxon>
        <taxon>Spermatophyta</taxon>
        <taxon>Magnoliopsida</taxon>
        <taxon>eudicotyledons</taxon>
        <taxon>Gunneridae</taxon>
        <taxon>Pentapetalae</taxon>
        <taxon>rosids</taxon>
        <taxon>malvids</taxon>
        <taxon>Malvales</taxon>
        <taxon>Malvaceae</taxon>
        <taxon>Malvoideae</taxon>
        <taxon>Gossypium</taxon>
    </lineage>
</organism>
<gene>
    <name evidence="2" type="ORF">J1N35_014123</name>
</gene>
<evidence type="ECO:0000313" key="3">
    <source>
        <dbReference type="Proteomes" id="UP000828251"/>
    </source>
</evidence>
<evidence type="ECO:0000256" key="1">
    <source>
        <dbReference type="SAM" id="MobiDB-lite"/>
    </source>
</evidence>
<accession>A0A9D3VTP1</accession>
<evidence type="ECO:0000313" key="2">
    <source>
        <dbReference type="EMBL" id="KAH1097202.1"/>
    </source>
</evidence>
<feature type="region of interest" description="Disordered" evidence="1">
    <location>
        <begin position="30"/>
        <end position="71"/>
    </location>
</feature>
<name>A0A9D3VTP1_9ROSI</name>
<comment type="caution">
    <text evidence="2">The sequence shown here is derived from an EMBL/GenBank/DDBJ whole genome shotgun (WGS) entry which is preliminary data.</text>
</comment>